<organism evidence="2 3">
    <name type="scientific">Glarea lozoyensis (strain ATCC 20868 / MF5171)</name>
    <dbReference type="NCBI Taxonomy" id="1116229"/>
    <lineage>
        <taxon>Eukaryota</taxon>
        <taxon>Fungi</taxon>
        <taxon>Dikarya</taxon>
        <taxon>Ascomycota</taxon>
        <taxon>Pezizomycotina</taxon>
        <taxon>Leotiomycetes</taxon>
        <taxon>Helotiales</taxon>
        <taxon>Helotiaceae</taxon>
        <taxon>Glarea</taxon>
    </lineage>
</organism>
<feature type="compositionally biased region" description="Low complexity" evidence="1">
    <location>
        <begin position="717"/>
        <end position="731"/>
    </location>
</feature>
<evidence type="ECO:0000313" key="3">
    <source>
        <dbReference type="Proteomes" id="UP000016922"/>
    </source>
</evidence>
<feature type="compositionally biased region" description="Low complexity" evidence="1">
    <location>
        <begin position="683"/>
        <end position="710"/>
    </location>
</feature>
<dbReference type="AlphaFoldDB" id="S3E4H2"/>
<dbReference type="PANTHER" id="PTHR39606:SF1">
    <property type="entry name" value="CELL SURFACE PROTEIN"/>
    <property type="match status" value="1"/>
</dbReference>
<feature type="region of interest" description="Disordered" evidence="1">
    <location>
        <begin position="674"/>
        <end position="757"/>
    </location>
</feature>
<feature type="region of interest" description="Disordered" evidence="1">
    <location>
        <begin position="522"/>
        <end position="580"/>
    </location>
</feature>
<dbReference type="OrthoDB" id="10464881at2759"/>
<dbReference type="eggNOG" id="ENOG502S5EQ">
    <property type="taxonomic scope" value="Eukaryota"/>
</dbReference>
<evidence type="ECO:0000313" key="2">
    <source>
        <dbReference type="EMBL" id="EPE33288.1"/>
    </source>
</evidence>
<accession>S3E4H2</accession>
<feature type="region of interest" description="Disordered" evidence="1">
    <location>
        <begin position="776"/>
        <end position="822"/>
    </location>
</feature>
<proteinExistence type="predicted"/>
<feature type="compositionally biased region" description="Low complexity" evidence="1">
    <location>
        <begin position="638"/>
        <end position="652"/>
    </location>
</feature>
<feature type="compositionally biased region" description="Polar residues" evidence="1">
    <location>
        <begin position="343"/>
        <end position="356"/>
    </location>
</feature>
<feature type="region of interest" description="Disordered" evidence="1">
    <location>
        <begin position="594"/>
        <end position="660"/>
    </location>
</feature>
<feature type="region of interest" description="Disordered" evidence="1">
    <location>
        <begin position="418"/>
        <end position="505"/>
    </location>
</feature>
<protein>
    <submittedName>
        <fullName evidence="2">Uncharacterized protein</fullName>
    </submittedName>
</protein>
<feature type="compositionally biased region" description="Basic and acidic residues" evidence="1">
    <location>
        <begin position="975"/>
        <end position="992"/>
    </location>
</feature>
<feature type="compositionally biased region" description="Low complexity" evidence="1">
    <location>
        <begin position="384"/>
        <end position="396"/>
    </location>
</feature>
<feature type="compositionally biased region" description="Low complexity" evidence="1">
    <location>
        <begin position="540"/>
        <end position="567"/>
    </location>
</feature>
<keyword evidence="3" id="KW-1185">Reference proteome</keyword>
<name>S3E4H2_GLAL2</name>
<feature type="compositionally biased region" description="Low complexity" evidence="1">
    <location>
        <begin position="333"/>
        <end position="342"/>
    </location>
</feature>
<dbReference type="GeneID" id="19465354"/>
<feature type="compositionally biased region" description="Basic and acidic residues" evidence="1">
    <location>
        <begin position="526"/>
        <end position="537"/>
    </location>
</feature>
<dbReference type="HOGENOM" id="CLU_290848_0_0_1"/>
<feature type="compositionally biased region" description="Low complexity" evidence="1">
    <location>
        <begin position="147"/>
        <end position="163"/>
    </location>
</feature>
<feature type="compositionally biased region" description="Polar residues" evidence="1">
    <location>
        <begin position="782"/>
        <end position="816"/>
    </location>
</feature>
<evidence type="ECO:0000256" key="1">
    <source>
        <dbReference type="SAM" id="MobiDB-lite"/>
    </source>
</evidence>
<dbReference type="KEGG" id="glz:GLAREA_06300"/>
<feature type="compositionally biased region" description="Basic and acidic residues" evidence="1">
    <location>
        <begin position="917"/>
        <end position="930"/>
    </location>
</feature>
<feature type="compositionally biased region" description="Basic and acidic residues" evidence="1">
    <location>
        <begin position="446"/>
        <end position="459"/>
    </location>
</feature>
<feature type="compositionally biased region" description="Polar residues" evidence="1">
    <location>
        <begin position="732"/>
        <end position="753"/>
    </location>
</feature>
<reference evidence="2 3" key="1">
    <citation type="journal article" date="2013" name="BMC Genomics">
        <title>Genomics-driven discovery of the pneumocandin biosynthetic gene cluster in the fungus Glarea lozoyensis.</title>
        <authorList>
            <person name="Chen L."/>
            <person name="Yue Q."/>
            <person name="Zhang X."/>
            <person name="Xiang M."/>
            <person name="Wang C."/>
            <person name="Li S."/>
            <person name="Che Y."/>
            <person name="Ortiz-Lopez F.J."/>
            <person name="Bills G.F."/>
            <person name="Liu X."/>
            <person name="An Z."/>
        </authorList>
    </citation>
    <scope>NUCLEOTIDE SEQUENCE [LARGE SCALE GENOMIC DNA]</scope>
    <source>
        <strain evidence="3">ATCC 20868 / MF5171</strain>
    </source>
</reference>
<dbReference type="EMBL" id="KE145358">
    <property type="protein sequence ID" value="EPE33288.1"/>
    <property type="molecule type" value="Genomic_DNA"/>
</dbReference>
<feature type="compositionally biased region" description="Low complexity" evidence="1">
    <location>
        <begin position="198"/>
        <end position="207"/>
    </location>
</feature>
<dbReference type="RefSeq" id="XP_008079905.1">
    <property type="nucleotide sequence ID" value="XM_008081714.1"/>
</dbReference>
<feature type="compositionally biased region" description="Gly residues" evidence="1">
    <location>
        <begin position="1048"/>
        <end position="1058"/>
    </location>
</feature>
<feature type="compositionally biased region" description="Low complexity" evidence="1">
    <location>
        <begin position="95"/>
        <end position="118"/>
    </location>
</feature>
<dbReference type="Proteomes" id="UP000016922">
    <property type="component" value="Unassembled WGS sequence"/>
</dbReference>
<feature type="compositionally biased region" description="Basic and acidic residues" evidence="1">
    <location>
        <begin position="246"/>
        <end position="256"/>
    </location>
</feature>
<feature type="compositionally biased region" description="Basic and acidic residues" evidence="1">
    <location>
        <begin position="858"/>
        <end position="909"/>
    </location>
</feature>
<feature type="compositionally biased region" description="Basic and acidic residues" evidence="1">
    <location>
        <begin position="1020"/>
        <end position="1031"/>
    </location>
</feature>
<feature type="compositionally biased region" description="Polar residues" evidence="1">
    <location>
        <begin position="217"/>
        <end position="243"/>
    </location>
</feature>
<dbReference type="PANTHER" id="PTHR39606">
    <property type="entry name" value="SURFACE PROTEIN, PUTATIVE-RELATED"/>
    <property type="match status" value="1"/>
</dbReference>
<dbReference type="OMA" id="PMNVGRY"/>
<feature type="compositionally biased region" description="Low complexity" evidence="1">
    <location>
        <begin position="282"/>
        <end position="301"/>
    </location>
</feature>
<sequence>MDKIKKILTPHTSDKHDSTTHSSSTGTSGQGSHFNGETRTGMAGVVGRDAPSHMPGEFPSEAGQAGYTGTSHGTTSQHPTTTQSTGYGVSGATVSPSHGSGLPGTSGSTTSGPHSSSLANKADPRVDSDNSRLTGHSGSAGYGSGPTGTTTTTTTTSGPHTSSLANRADPRVDSDNSRGVGSGLTGRDNTPGYGHGTSGVPSSTSTGGALGTAAIGHSSTDRSYNLGSGTSSSTAGPHSSNLANRADPRVDSDLDGSRTTGAPGGSATVIGTTTARSFPLAGTSHSTGTGHSTTSGPHSSSLANKADPRVDSDNSRLGSTGLTGSTGTGYGNTGLTSGTGYNDHSTTSGPHSSNLANKADPRVDSDNSRLGSTGLTGSTGYGNTGSSHTHGSSTHGTGHGLERDAAATGAGAILGSTATRGTGIGSGPHQTVTANLLDPNTRGGSSHRENAIEHAHGGEKVGGGAEEADREHKNVGTTSADAVRIADTDDSHFTTQGGSGLTGSSHIGRNAAIAGGVGAGAAGLASHEHDRHNDRGFGHGTSTTTGTTTTTTTTTGHHGTTPATSTTGHHHGRDAALGAGAGVGVGAAGVGLAHRGNHDSLSEGSFDQHGNRIGGASNLEQSGHRPTTDMYVQDAQKHGNSGLSSHSGSTTTHDTHGAPHEKESLMHKITSKLSGHKNETDTHGSTTDSSHTGRNAALAGGAGAGAAAYGADRHHGSSTSPTTHGTGYGSSDTGYPTNTSTSRAVDPSTTGSHNYGRDAALAGGAAGVGGAAYAAGRHHDGTSSTVDPTYGSHSGTTATNPYGSTTHSTTDPTRNTTSDHHYGRDAAVAGGAVGAGGAAYEADEHHKQKELEKAMQKHNIHDEKEMNKDLKKQHKHDEKEYEKELKKQHKHDEKLHEKEEKKHEKEHKGGLFGLKSHKNDKYTDEERREYDRLEREGQLNPGHQTATGVGAAGVGAGAGAYGSDTNKPLPSAPESGHKDIGDHLHGVDRNRGVDGSSGFPGTQGYGDHKHPHGPNVITDAEGRNRLHKEPPSSHPAAATHGGNLDGNSGVGNQGGNMY</sequence>
<feature type="compositionally biased region" description="Low complexity" evidence="1">
    <location>
        <begin position="20"/>
        <end position="33"/>
    </location>
</feature>
<feature type="region of interest" description="Disordered" evidence="1">
    <location>
        <begin position="858"/>
        <end position="930"/>
    </location>
</feature>
<feature type="compositionally biased region" description="Low complexity" evidence="1">
    <location>
        <begin position="68"/>
        <end position="86"/>
    </location>
</feature>
<feature type="region of interest" description="Disordered" evidence="1">
    <location>
        <begin position="959"/>
        <end position="1058"/>
    </location>
</feature>
<feature type="region of interest" description="Disordered" evidence="1">
    <location>
        <begin position="1"/>
        <end position="402"/>
    </location>
</feature>
<gene>
    <name evidence="2" type="ORF">GLAREA_06300</name>
</gene>